<dbReference type="InterPro" id="IPR036116">
    <property type="entry name" value="FN3_sf"/>
</dbReference>
<dbReference type="InterPro" id="IPR032812">
    <property type="entry name" value="SbsA_Ig"/>
</dbReference>
<dbReference type="InterPro" id="IPR026444">
    <property type="entry name" value="Secre_tail"/>
</dbReference>
<sequence length="1216" mass="131553">MKTSKAILLLFGVILISGLAQAQYYQKSALTTGIGPKNFAYNSDSGKVYVSNTGESTIGIIRNYSYQPCTLGYSPGQMTYNALSRKMFVATGVGYVYILDADADTVETYLTPGMGPVNLAYNSAVNKLYANSSAYGLYIYNGSTYSQLNYFTGFEGRLYSYPGTQTYVAHGFDSLIGVIDGAGDGINDTIVLGGVTSYSEMVGSPEMQKLYVTLPGRNQVGIINAATNSLITTVSVGAGPSALAYCPEYKKTYVACPGDINIWVIDSMNVASSFSLGDSITAVYYNQASRQVCFTDQNNSMLRVWDPVGDYLVKTINLPVINPAGVFADPASGDIYVSLTGLGGPGAVAVMGYDTLAPAGAVIYNTPDIINTDTLTVFWSPGADPGGSGIVAYDVYFQPDSTEPSMNTYFPPDTSALLMLSSDSTMYHLMVVARDSAGNPINVDYLWQDSVYVDFSYVLPVDSIPPAAPLTPLIYGTNPGFWLSSVYTTAQLSWDNPEPGITKAFFKLGSPPGFELDHHDSMYSSGGMADTFYLPVDTLNGDYQLYIWLADSSGNSGYNNPAAVGVRRDLDPPLNTMVKPFPGDTAYSTSFPVSWTGGMDALSGIASYRLNYRVDTSGSWYTVIDYHPDTLVVFSGAVPGHRYYFEAAAYDSAYNLETIFNVSEASVFVALTAADTTRPQIISTTPAQGDSLVSLGNQIYINFSEPVDTLSLRFHCTPDPGGWNLYWGFSRDYLMLIHNNLLPGTVYTITVDSLADSSGNLLAAGPVPNPWSFATKPSITLSTAWQGGAYRLFSVPLLATDSSALGMLGDDLGAYGSTGWRLIGYKTEVDSFIERPFITNGRGYWLASVNSASLDVAGAVHDSFASAKIPMFPGWNLIGTPFNAPVAVASLQVVDTIWRPYSDPSSWDLVSPRMWHYTDNTPDLVNNGAWDSLSPADTAARMNPWKGYALYAATGCSLYIQTLATKGGLPKTAHNDYRIDWQLEVSAASGRASDGGLRLGVSSQAREGYDRLDSEKPPLVSNQVKIYIPHDDWDRGPCRQYQYDFRPPADHIEWPLTAQTSDKEGALSFKLSGALPSGHKLYLADRSAGIGLEIVPGQPVGFSGTVQYSVIFTDRKLSQLNIKPLHLLMNRAAPNPFRNQMNLSYQIPRAGPVSITIYNISGQRVRTLVDQDMSPGYYSAGWDGRDDAGSSISSGVYFVRLASDGKALTQKILKIK</sequence>
<dbReference type="InterPro" id="IPR011044">
    <property type="entry name" value="Quino_amine_DH_bsu"/>
</dbReference>
<dbReference type="SUPFAM" id="SSF49265">
    <property type="entry name" value="Fibronectin type III"/>
    <property type="match status" value="2"/>
</dbReference>
<dbReference type="InterPro" id="IPR013783">
    <property type="entry name" value="Ig-like_fold"/>
</dbReference>
<dbReference type="NCBIfam" id="TIGR04183">
    <property type="entry name" value="Por_Secre_tail"/>
    <property type="match status" value="1"/>
</dbReference>
<dbReference type="InterPro" id="IPR015943">
    <property type="entry name" value="WD40/YVTN_repeat-like_dom_sf"/>
</dbReference>
<protein>
    <recommendedName>
        <fullName evidence="3">Fibronectin type-III domain-containing protein</fullName>
    </recommendedName>
</protein>
<dbReference type="CDD" id="cd00063">
    <property type="entry name" value="FN3"/>
    <property type="match status" value="1"/>
</dbReference>
<dbReference type="Gene3D" id="2.60.40.4070">
    <property type="match status" value="1"/>
</dbReference>
<reference evidence="4 5" key="1">
    <citation type="journal article" date="2016" name="Nat. Commun.">
        <title>Thousands of microbial genomes shed light on interconnected biogeochemical processes in an aquifer system.</title>
        <authorList>
            <person name="Anantharaman K."/>
            <person name="Brown C.T."/>
            <person name="Hug L.A."/>
            <person name="Sharon I."/>
            <person name="Castelle C.J."/>
            <person name="Probst A.J."/>
            <person name="Thomas B.C."/>
            <person name="Singh A."/>
            <person name="Wilkins M.J."/>
            <person name="Karaoz U."/>
            <person name="Brodie E.L."/>
            <person name="Williams K.H."/>
            <person name="Hubbard S.S."/>
            <person name="Banfield J.F."/>
        </authorList>
    </citation>
    <scope>NUCLEOTIDE SEQUENCE [LARGE SCALE GENOMIC DNA]</scope>
</reference>
<dbReference type="PANTHER" id="PTHR47197:SF3">
    <property type="entry name" value="DIHYDRO-HEME D1 DEHYDROGENASE"/>
    <property type="match status" value="1"/>
</dbReference>
<feature type="chain" id="PRO_5009520721" description="Fibronectin type-III domain-containing protein" evidence="2">
    <location>
        <begin position="23"/>
        <end position="1216"/>
    </location>
</feature>
<dbReference type="PROSITE" id="PS50853">
    <property type="entry name" value="FN3"/>
    <property type="match status" value="2"/>
</dbReference>
<evidence type="ECO:0000313" key="5">
    <source>
        <dbReference type="Proteomes" id="UP000177230"/>
    </source>
</evidence>
<dbReference type="Pfam" id="PF13860">
    <property type="entry name" value="FlgD_ig"/>
    <property type="match status" value="1"/>
</dbReference>
<feature type="domain" description="Fibronectin type-III" evidence="3">
    <location>
        <begin position="357"/>
        <end position="461"/>
    </location>
</feature>
<proteinExistence type="predicted"/>
<dbReference type="InterPro" id="IPR003961">
    <property type="entry name" value="FN3_dom"/>
</dbReference>
<keyword evidence="1 2" id="KW-0732">Signal</keyword>
<dbReference type="NCBIfam" id="TIGR02276">
    <property type="entry name" value="beta_rpt_yvtn"/>
    <property type="match status" value="1"/>
</dbReference>
<dbReference type="Gene3D" id="2.60.40.10">
    <property type="entry name" value="Immunoglobulins"/>
    <property type="match status" value="2"/>
</dbReference>
<organism evidence="4 5">
    <name type="scientific">Candidatus Edwardsbacteria bacterium GWF2_54_11</name>
    <dbReference type="NCBI Taxonomy" id="1817851"/>
    <lineage>
        <taxon>Bacteria</taxon>
        <taxon>Candidatus Edwardsiibacteriota</taxon>
    </lineage>
</organism>
<evidence type="ECO:0000256" key="2">
    <source>
        <dbReference type="SAM" id="SignalP"/>
    </source>
</evidence>
<dbReference type="SUPFAM" id="SSF75011">
    <property type="entry name" value="3-carboxy-cis,cis-mucoante lactonizing enzyme"/>
    <property type="match status" value="1"/>
</dbReference>
<evidence type="ECO:0000259" key="3">
    <source>
        <dbReference type="PROSITE" id="PS50853"/>
    </source>
</evidence>
<dbReference type="Gene3D" id="2.130.10.10">
    <property type="entry name" value="YVTN repeat-like/Quinoprotein amine dehydrogenase"/>
    <property type="match status" value="2"/>
</dbReference>
<name>A0A1F5RCR4_9BACT</name>
<gene>
    <name evidence="4" type="ORF">A2024_04380</name>
</gene>
<feature type="domain" description="Fibronectin type-III" evidence="3">
    <location>
        <begin position="572"/>
        <end position="676"/>
    </location>
</feature>
<comment type="caution">
    <text evidence="4">The sequence shown here is derived from an EMBL/GenBank/DDBJ whole genome shotgun (WGS) entry which is preliminary data.</text>
</comment>
<dbReference type="EMBL" id="MFFM01000034">
    <property type="protein sequence ID" value="OGF12227.1"/>
    <property type="molecule type" value="Genomic_DNA"/>
</dbReference>
<dbReference type="Proteomes" id="UP000177230">
    <property type="component" value="Unassembled WGS sequence"/>
</dbReference>
<evidence type="ECO:0000256" key="1">
    <source>
        <dbReference type="ARBA" id="ARBA00022729"/>
    </source>
</evidence>
<dbReference type="InterPro" id="IPR025965">
    <property type="entry name" value="FlgD/Vpr_Ig-like"/>
</dbReference>
<dbReference type="InterPro" id="IPR011964">
    <property type="entry name" value="YVTN_b-propeller_repeat"/>
</dbReference>
<evidence type="ECO:0000313" key="4">
    <source>
        <dbReference type="EMBL" id="OGF12227.1"/>
    </source>
</evidence>
<feature type="signal peptide" evidence="2">
    <location>
        <begin position="1"/>
        <end position="22"/>
    </location>
</feature>
<dbReference type="SUPFAM" id="SSF50969">
    <property type="entry name" value="YVTN repeat-like/Quinoprotein amine dehydrogenase"/>
    <property type="match status" value="1"/>
</dbReference>
<dbReference type="AlphaFoldDB" id="A0A1F5RCR4"/>
<dbReference type="InterPro" id="IPR051200">
    <property type="entry name" value="Host-pathogen_enzymatic-act"/>
</dbReference>
<dbReference type="PANTHER" id="PTHR47197">
    <property type="entry name" value="PROTEIN NIRF"/>
    <property type="match status" value="1"/>
</dbReference>
<accession>A0A1F5RCR4</accession>
<dbReference type="Pfam" id="PF13205">
    <property type="entry name" value="Big_5"/>
    <property type="match status" value="1"/>
</dbReference>